<dbReference type="AlphaFoldDB" id="A0A1G1WFJ8"/>
<proteinExistence type="predicted"/>
<dbReference type="Proteomes" id="UP000177588">
    <property type="component" value="Unassembled WGS sequence"/>
</dbReference>
<dbReference type="EMBL" id="MHCT01000006">
    <property type="protein sequence ID" value="OGY26488.1"/>
    <property type="molecule type" value="Genomic_DNA"/>
</dbReference>
<organism evidence="1 2">
    <name type="scientific">Candidatus Woykebacteria bacterium RBG_16_44_10</name>
    <dbReference type="NCBI Taxonomy" id="1802597"/>
    <lineage>
        <taxon>Bacteria</taxon>
        <taxon>Candidatus Woykeibacteriota</taxon>
    </lineage>
</organism>
<protein>
    <submittedName>
        <fullName evidence="1">Uncharacterized protein</fullName>
    </submittedName>
</protein>
<reference evidence="1 2" key="1">
    <citation type="journal article" date="2016" name="Nat. Commun.">
        <title>Thousands of microbial genomes shed light on interconnected biogeochemical processes in an aquifer system.</title>
        <authorList>
            <person name="Anantharaman K."/>
            <person name="Brown C.T."/>
            <person name="Hug L.A."/>
            <person name="Sharon I."/>
            <person name="Castelle C.J."/>
            <person name="Probst A.J."/>
            <person name="Thomas B.C."/>
            <person name="Singh A."/>
            <person name="Wilkins M.J."/>
            <person name="Karaoz U."/>
            <person name="Brodie E.L."/>
            <person name="Williams K.H."/>
            <person name="Hubbard S.S."/>
            <person name="Banfield J.F."/>
        </authorList>
    </citation>
    <scope>NUCLEOTIDE SEQUENCE [LARGE SCALE GENOMIC DNA]</scope>
</reference>
<dbReference type="STRING" id="1802597.A2Z24_00765"/>
<accession>A0A1G1WFJ8</accession>
<sequence>MKKAYYLWDKIPVELTPFGSSGGNLVLDGKGWRISYQDFEEGGRILVLEDIAEKVTGDTRRDVETALYYDEHWFILWGDHRKEYEKAFPKGLKACIAVYKKLKPKYGCEKWSTE</sequence>
<gene>
    <name evidence="1" type="ORF">A2Z24_00765</name>
</gene>
<evidence type="ECO:0000313" key="2">
    <source>
        <dbReference type="Proteomes" id="UP000177588"/>
    </source>
</evidence>
<name>A0A1G1WFJ8_9BACT</name>
<comment type="caution">
    <text evidence="1">The sequence shown here is derived from an EMBL/GenBank/DDBJ whole genome shotgun (WGS) entry which is preliminary data.</text>
</comment>
<evidence type="ECO:0000313" key="1">
    <source>
        <dbReference type="EMBL" id="OGY26488.1"/>
    </source>
</evidence>